<keyword evidence="5" id="KW-0411">Iron-sulfur</keyword>
<dbReference type="Pfam" id="PF00111">
    <property type="entry name" value="Fer2"/>
    <property type="match status" value="1"/>
</dbReference>
<dbReference type="SUPFAM" id="SSF47741">
    <property type="entry name" value="CO dehydrogenase ISP C-domain like"/>
    <property type="match status" value="1"/>
</dbReference>
<evidence type="ECO:0000256" key="2">
    <source>
        <dbReference type="ARBA" id="ARBA00022723"/>
    </source>
</evidence>
<evidence type="ECO:0000313" key="9">
    <source>
        <dbReference type="Proteomes" id="UP001500325"/>
    </source>
</evidence>
<dbReference type="Proteomes" id="UP001500325">
    <property type="component" value="Unassembled WGS sequence"/>
</dbReference>
<dbReference type="PANTHER" id="PTHR44379:SF8">
    <property type="entry name" value="XANTHINE DEHYDROGENASE IRON-SULFUR-BINDING SUBUNIT XDHC-RELATED"/>
    <property type="match status" value="1"/>
</dbReference>
<keyword evidence="2" id="KW-0479">Metal-binding</keyword>
<keyword evidence="4" id="KW-0408">Iron</keyword>
<comment type="caution">
    <text evidence="8">The sequence shown here is derived from an EMBL/GenBank/DDBJ whole genome shotgun (WGS) entry which is preliminary data.</text>
</comment>
<evidence type="ECO:0000256" key="5">
    <source>
        <dbReference type="ARBA" id="ARBA00023014"/>
    </source>
</evidence>
<organism evidence="8 9">
    <name type="scientific">Pseudonocardia yuanmonensis</name>
    <dbReference type="NCBI Taxonomy" id="1095914"/>
    <lineage>
        <taxon>Bacteria</taxon>
        <taxon>Bacillati</taxon>
        <taxon>Actinomycetota</taxon>
        <taxon>Actinomycetes</taxon>
        <taxon>Pseudonocardiales</taxon>
        <taxon>Pseudonocardiaceae</taxon>
        <taxon>Pseudonocardia</taxon>
    </lineage>
</organism>
<reference evidence="9" key="1">
    <citation type="journal article" date="2019" name="Int. J. Syst. Evol. Microbiol.">
        <title>The Global Catalogue of Microorganisms (GCM) 10K type strain sequencing project: providing services to taxonomists for standard genome sequencing and annotation.</title>
        <authorList>
            <consortium name="The Broad Institute Genomics Platform"/>
            <consortium name="The Broad Institute Genome Sequencing Center for Infectious Disease"/>
            <person name="Wu L."/>
            <person name="Ma J."/>
        </authorList>
    </citation>
    <scope>NUCLEOTIDE SEQUENCE [LARGE SCALE GENOMIC DNA]</scope>
    <source>
        <strain evidence="9">JCM 18055</strain>
    </source>
</reference>
<keyword evidence="1" id="KW-0001">2Fe-2S</keyword>
<feature type="region of interest" description="Disordered" evidence="6">
    <location>
        <begin position="172"/>
        <end position="194"/>
    </location>
</feature>
<gene>
    <name evidence="8" type="ORF">GCM10023215_38600</name>
</gene>
<protein>
    <submittedName>
        <fullName evidence="8">(2Fe-2S)-binding protein</fullName>
    </submittedName>
</protein>
<dbReference type="SUPFAM" id="SSF54292">
    <property type="entry name" value="2Fe-2S ferredoxin-like"/>
    <property type="match status" value="1"/>
</dbReference>
<dbReference type="InterPro" id="IPR002888">
    <property type="entry name" value="2Fe-2S-bd"/>
</dbReference>
<dbReference type="InterPro" id="IPR036884">
    <property type="entry name" value="2Fe-2S-bd_dom_sf"/>
</dbReference>
<accession>A0ABP8WWJ1</accession>
<evidence type="ECO:0000259" key="7">
    <source>
        <dbReference type="PROSITE" id="PS51085"/>
    </source>
</evidence>
<name>A0ABP8WWJ1_9PSEU</name>
<dbReference type="Gene3D" id="3.10.20.30">
    <property type="match status" value="1"/>
</dbReference>
<dbReference type="CDD" id="cd00207">
    <property type="entry name" value="fer2"/>
    <property type="match status" value="1"/>
</dbReference>
<dbReference type="InterPro" id="IPR006058">
    <property type="entry name" value="2Fe2S_fd_BS"/>
</dbReference>
<dbReference type="Pfam" id="PF01799">
    <property type="entry name" value="Fer2_2"/>
    <property type="match status" value="1"/>
</dbReference>
<dbReference type="PROSITE" id="PS00197">
    <property type="entry name" value="2FE2S_FER_1"/>
    <property type="match status" value="1"/>
</dbReference>
<proteinExistence type="predicted"/>
<dbReference type="EMBL" id="BAABIC010000012">
    <property type="protein sequence ID" value="GAA4696743.1"/>
    <property type="molecule type" value="Genomic_DNA"/>
</dbReference>
<dbReference type="PROSITE" id="PS51085">
    <property type="entry name" value="2FE2S_FER_2"/>
    <property type="match status" value="1"/>
</dbReference>
<feature type="domain" description="2Fe-2S ferredoxin-type" evidence="7">
    <location>
        <begin position="20"/>
        <end position="96"/>
    </location>
</feature>
<keyword evidence="3" id="KW-0560">Oxidoreductase</keyword>
<evidence type="ECO:0000256" key="1">
    <source>
        <dbReference type="ARBA" id="ARBA00022714"/>
    </source>
</evidence>
<evidence type="ECO:0000256" key="4">
    <source>
        <dbReference type="ARBA" id="ARBA00023004"/>
    </source>
</evidence>
<evidence type="ECO:0000256" key="3">
    <source>
        <dbReference type="ARBA" id="ARBA00023002"/>
    </source>
</evidence>
<evidence type="ECO:0000256" key="6">
    <source>
        <dbReference type="SAM" id="MobiDB-lite"/>
    </source>
</evidence>
<keyword evidence="9" id="KW-1185">Reference proteome</keyword>
<sequence>MTSATTSATTGVETPAEVLVETVTTVNGREVRATVPARLHVADFLRQHLGLTGTHVGCEQGACGMCTVIVDGEAVKSCLMLACQLDGRNVRTVEDLAEGDELNALQQAFKEEHALQCGFCSPGFLMTATALAHQGYRPGREEIREEIAGVLCRCTGYDTVVTAIERWFAEHPQTAAPSAPDALPADTDTTATQG</sequence>
<dbReference type="RefSeq" id="WP_345381992.1">
    <property type="nucleotide sequence ID" value="NZ_BAABIC010000012.1"/>
</dbReference>
<dbReference type="PANTHER" id="PTHR44379">
    <property type="entry name" value="OXIDOREDUCTASE WITH IRON-SULFUR SUBUNIT"/>
    <property type="match status" value="1"/>
</dbReference>
<dbReference type="InterPro" id="IPR012675">
    <property type="entry name" value="Beta-grasp_dom_sf"/>
</dbReference>
<dbReference type="InterPro" id="IPR036010">
    <property type="entry name" value="2Fe-2S_ferredoxin-like_sf"/>
</dbReference>
<dbReference type="InterPro" id="IPR001041">
    <property type="entry name" value="2Fe-2S_ferredoxin-type"/>
</dbReference>
<evidence type="ECO:0000313" key="8">
    <source>
        <dbReference type="EMBL" id="GAA4696743.1"/>
    </source>
</evidence>
<feature type="compositionally biased region" description="Low complexity" evidence="6">
    <location>
        <begin position="174"/>
        <end position="194"/>
    </location>
</feature>
<dbReference type="Gene3D" id="1.10.150.120">
    <property type="entry name" value="[2Fe-2S]-binding domain"/>
    <property type="match status" value="1"/>
</dbReference>
<dbReference type="InterPro" id="IPR051452">
    <property type="entry name" value="Diverse_Oxidoreductases"/>
</dbReference>